<keyword evidence="6" id="KW-1185">Reference proteome</keyword>
<comment type="similarity">
    <text evidence="2">Belongs to the NOP16 family.</text>
</comment>
<dbReference type="AlphaFoldDB" id="K3WXR7"/>
<evidence type="ECO:0000313" key="5">
    <source>
        <dbReference type="EnsemblProtists" id="PYU1_T009765"/>
    </source>
</evidence>
<accession>K3WXR7</accession>
<dbReference type="GO" id="GO:0005730">
    <property type="term" value="C:nucleolus"/>
    <property type="evidence" value="ECO:0007669"/>
    <property type="project" value="UniProtKB-SubCell"/>
</dbReference>
<dbReference type="PANTHER" id="PTHR13243:SF1">
    <property type="entry name" value="NUCLEOLAR PROTEIN 16"/>
    <property type="match status" value="1"/>
</dbReference>
<reference evidence="6" key="2">
    <citation type="submission" date="2010-04" db="EMBL/GenBank/DDBJ databases">
        <authorList>
            <person name="Buell R."/>
            <person name="Hamilton J."/>
            <person name="Hostetler J."/>
        </authorList>
    </citation>
    <scope>NUCLEOTIDE SEQUENCE [LARGE SCALE GENOMIC DNA]</scope>
    <source>
        <strain evidence="6">DAOM:BR144</strain>
    </source>
</reference>
<dbReference type="InParanoid" id="K3WXR7"/>
<evidence type="ECO:0000313" key="6">
    <source>
        <dbReference type="Proteomes" id="UP000019132"/>
    </source>
</evidence>
<dbReference type="InterPro" id="IPR019002">
    <property type="entry name" value="Ribosome_biogenesis_Nop16"/>
</dbReference>
<dbReference type="HOGENOM" id="CLU_1716598_0_0_1"/>
<dbReference type="OMA" id="WDHKLTT"/>
<dbReference type="VEuPathDB" id="FungiDB:PYU1_G009747"/>
<dbReference type="Proteomes" id="UP000019132">
    <property type="component" value="Unassembled WGS sequence"/>
</dbReference>
<evidence type="ECO:0000256" key="2">
    <source>
        <dbReference type="ARBA" id="ARBA00008479"/>
    </source>
</evidence>
<evidence type="ECO:0000256" key="4">
    <source>
        <dbReference type="ARBA" id="ARBA00023242"/>
    </source>
</evidence>
<dbReference type="PANTHER" id="PTHR13243">
    <property type="entry name" value="HSPC111 PROTEIN-RELATED"/>
    <property type="match status" value="1"/>
</dbReference>
<reference evidence="6" key="1">
    <citation type="journal article" date="2010" name="Genome Biol.">
        <title>Genome sequence of the necrotrophic plant pathogen Pythium ultimum reveals original pathogenicity mechanisms and effector repertoire.</title>
        <authorList>
            <person name="Levesque C.A."/>
            <person name="Brouwer H."/>
            <person name="Cano L."/>
            <person name="Hamilton J.P."/>
            <person name="Holt C."/>
            <person name="Huitema E."/>
            <person name="Raffaele S."/>
            <person name="Robideau G.P."/>
            <person name="Thines M."/>
            <person name="Win J."/>
            <person name="Zerillo M.M."/>
            <person name="Beakes G.W."/>
            <person name="Boore J.L."/>
            <person name="Busam D."/>
            <person name="Dumas B."/>
            <person name="Ferriera S."/>
            <person name="Fuerstenberg S.I."/>
            <person name="Gachon C.M."/>
            <person name="Gaulin E."/>
            <person name="Govers F."/>
            <person name="Grenville-Briggs L."/>
            <person name="Horner N."/>
            <person name="Hostetler J."/>
            <person name="Jiang R.H."/>
            <person name="Johnson J."/>
            <person name="Krajaejun T."/>
            <person name="Lin H."/>
            <person name="Meijer H.J."/>
            <person name="Moore B."/>
            <person name="Morris P."/>
            <person name="Phuntmart V."/>
            <person name="Puiu D."/>
            <person name="Shetty J."/>
            <person name="Stajich J.E."/>
            <person name="Tripathy S."/>
            <person name="Wawra S."/>
            <person name="van West P."/>
            <person name="Whitty B.R."/>
            <person name="Coutinho P.M."/>
            <person name="Henrissat B."/>
            <person name="Martin F."/>
            <person name="Thomas P.D."/>
            <person name="Tyler B.M."/>
            <person name="De Vries R.P."/>
            <person name="Kamoun S."/>
            <person name="Yandell M."/>
            <person name="Tisserat N."/>
            <person name="Buell C.R."/>
        </authorList>
    </citation>
    <scope>NUCLEOTIDE SEQUENCE</scope>
    <source>
        <strain evidence="6">DAOM:BR144</strain>
    </source>
</reference>
<reference evidence="5" key="3">
    <citation type="submission" date="2015-02" db="UniProtKB">
        <authorList>
            <consortium name="EnsemblProtists"/>
        </authorList>
    </citation>
    <scope>IDENTIFICATION</scope>
    <source>
        <strain evidence="5">DAOM BR144</strain>
    </source>
</reference>
<proteinExistence type="inferred from homology"/>
<dbReference type="GO" id="GO:0042273">
    <property type="term" value="P:ribosomal large subunit biogenesis"/>
    <property type="evidence" value="ECO:0007669"/>
    <property type="project" value="TreeGrafter"/>
</dbReference>
<dbReference type="STRING" id="431595.K3WXR7"/>
<evidence type="ECO:0000256" key="1">
    <source>
        <dbReference type="ARBA" id="ARBA00004604"/>
    </source>
</evidence>
<keyword evidence="4" id="KW-0539">Nucleus</keyword>
<organism evidence="5 6">
    <name type="scientific">Globisporangium ultimum (strain ATCC 200006 / CBS 805.95 / DAOM BR144)</name>
    <name type="common">Pythium ultimum</name>
    <dbReference type="NCBI Taxonomy" id="431595"/>
    <lineage>
        <taxon>Eukaryota</taxon>
        <taxon>Sar</taxon>
        <taxon>Stramenopiles</taxon>
        <taxon>Oomycota</taxon>
        <taxon>Peronosporomycetes</taxon>
        <taxon>Pythiales</taxon>
        <taxon>Pythiaceae</taxon>
        <taxon>Globisporangium</taxon>
    </lineage>
</organism>
<dbReference type="EMBL" id="GL376615">
    <property type="status" value="NOT_ANNOTATED_CDS"/>
    <property type="molecule type" value="Genomic_DNA"/>
</dbReference>
<comment type="subcellular location">
    <subcellularLocation>
        <location evidence="1">Nucleus</location>
        <location evidence="1">Nucleolus</location>
    </subcellularLocation>
</comment>
<dbReference type="EnsemblProtists" id="PYU1_T009765">
    <property type="protein sequence ID" value="PYU1_T009765"/>
    <property type="gene ID" value="PYU1_G009747"/>
</dbReference>
<dbReference type="eggNOG" id="ENOG502RZEH">
    <property type="taxonomic scope" value="Eukaryota"/>
</dbReference>
<dbReference type="Pfam" id="PF09420">
    <property type="entry name" value="Nop16"/>
    <property type="match status" value="2"/>
</dbReference>
<sequence>MPRYGTKIKQRGKVKVKRNLKPLRKFKNRFVGDVRIQKQWDHKLTTRQNYEKIGLQVNPNSHKELKQSIEGAEGALDDEPQFFHVPDSDFLSERNPRRPENYMSEEEIKYLRPLIAKHGEDYKAMERDIKVNNMQWTENKLKRRCARLALLDAKVIRTAPVAAESSE</sequence>
<protein>
    <recommendedName>
        <fullName evidence="3">Nucleolar protein 16</fullName>
    </recommendedName>
</protein>
<name>K3WXR7_GLOUD</name>
<evidence type="ECO:0000256" key="3">
    <source>
        <dbReference type="ARBA" id="ARBA00015522"/>
    </source>
</evidence>